<accession>A0A7J5DBE7</accession>
<dbReference type="Proteomes" id="UP000442990">
    <property type="component" value="Unassembled WGS sequence"/>
</dbReference>
<dbReference type="GO" id="GO:0005524">
    <property type="term" value="F:ATP binding"/>
    <property type="evidence" value="ECO:0007669"/>
    <property type="project" value="InterPro"/>
</dbReference>
<evidence type="ECO:0000313" key="3">
    <source>
        <dbReference type="EMBL" id="KAB1985912.1"/>
    </source>
</evidence>
<keyword evidence="3" id="KW-0808">Transferase</keyword>
<keyword evidence="4" id="KW-1185">Reference proteome</keyword>
<dbReference type="PANTHER" id="PTHR10285">
    <property type="entry name" value="URIDINE KINASE"/>
    <property type="match status" value="1"/>
</dbReference>
<protein>
    <submittedName>
        <fullName evidence="3">Uridine kinase</fullName>
    </submittedName>
</protein>
<dbReference type="InterPro" id="IPR006083">
    <property type="entry name" value="PRK/URK"/>
</dbReference>
<dbReference type="Pfam" id="PF00485">
    <property type="entry name" value="PRK"/>
    <property type="match status" value="1"/>
</dbReference>
<keyword evidence="3" id="KW-0418">Kinase</keyword>
<name>A0A7J5DBE7_9ACTN</name>
<proteinExistence type="predicted"/>
<evidence type="ECO:0000313" key="4">
    <source>
        <dbReference type="Proteomes" id="UP000442990"/>
    </source>
</evidence>
<evidence type="ECO:0000256" key="1">
    <source>
        <dbReference type="SAM" id="MobiDB-lite"/>
    </source>
</evidence>
<comment type="caution">
    <text evidence="3">The sequence shown here is derived from an EMBL/GenBank/DDBJ whole genome shotgun (WGS) entry which is preliminary data.</text>
</comment>
<dbReference type="SUPFAM" id="SSF52540">
    <property type="entry name" value="P-loop containing nucleoside triphosphate hydrolases"/>
    <property type="match status" value="1"/>
</dbReference>
<dbReference type="GO" id="GO:0016301">
    <property type="term" value="F:kinase activity"/>
    <property type="evidence" value="ECO:0007669"/>
    <property type="project" value="UniProtKB-KW"/>
</dbReference>
<reference evidence="3 4" key="1">
    <citation type="submission" date="2019-09" db="EMBL/GenBank/DDBJ databases">
        <title>Isolation and identification of active actinomycetes.</title>
        <authorList>
            <person name="Yu Z."/>
            <person name="Han C."/>
            <person name="Yu B."/>
        </authorList>
    </citation>
    <scope>NUCLEOTIDE SEQUENCE [LARGE SCALE GENOMIC DNA]</scope>
    <source>
        <strain evidence="3 4">NEAU-H2</strain>
    </source>
</reference>
<sequence length="226" mass="25192">MTARTRAPSERTSVLIPRRTGARSRHNHPMTKIETAAERVVAAARARGGRGMVLIAVDGMGGSGKSTLAAAAARLGDAVVVHGDDFYRPMDADERAALTPAQGYDRYFDWQRLRDEVLTPLATGHDAYYRRYDWPSGSLVTDEVRTVVCAGIVLVEGVYSARPELADHYDLVVYVDTPPDESMRRLRARGDDHGPLDWEARWRLAEEHYLNTTRPRERADLVVPGH</sequence>
<dbReference type="Gene3D" id="3.40.50.300">
    <property type="entry name" value="P-loop containing nucleotide triphosphate hydrolases"/>
    <property type="match status" value="1"/>
</dbReference>
<evidence type="ECO:0000259" key="2">
    <source>
        <dbReference type="Pfam" id="PF00485"/>
    </source>
</evidence>
<feature type="region of interest" description="Disordered" evidence="1">
    <location>
        <begin position="1"/>
        <end position="26"/>
    </location>
</feature>
<dbReference type="AlphaFoldDB" id="A0A7J5DBE7"/>
<dbReference type="EMBL" id="WBKG01000023">
    <property type="protein sequence ID" value="KAB1985912.1"/>
    <property type="molecule type" value="Genomic_DNA"/>
</dbReference>
<gene>
    <name evidence="3" type="ORF">F8144_25565</name>
</gene>
<organism evidence="3 4">
    <name type="scientific">Streptomyces triticiradicis</name>
    <dbReference type="NCBI Taxonomy" id="2651189"/>
    <lineage>
        <taxon>Bacteria</taxon>
        <taxon>Bacillati</taxon>
        <taxon>Actinomycetota</taxon>
        <taxon>Actinomycetes</taxon>
        <taxon>Kitasatosporales</taxon>
        <taxon>Streptomycetaceae</taxon>
        <taxon>Streptomyces</taxon>
    </lineage>
</organism>
<dbReference type="InterPro" id="IPR027417">
    <property type="entry name" value="P-loop_NTPase"/>
</dbReference>
<dbReference type="PRINTS" id="PR00988">
    <property type="entry name" value="URIDINKINASE"/>
</dbReference>
<feature type="domain" description="Phosphoribulokinase/uridine kinase" evidence="2">
    <location>
        <begin position="54"/>
        <end position="180"/>
    </location>
</feature>